<reference evidence="1" key="1">
    <citation type="submission" date="2021-01" db="UniProtKB">
        <authorList>
            <consortium name="EnsemblMetazoa"/>
        </authorList>
    </citation>
    <scope>IDENTIFICATION</scope>
</reference>
<sequence length="528" mass="61381">MATPTIAQRLKGLSVKVIDDTKCTSATSIYQEISQLPESQNRLDHQEKQWFNLGNSQTFNDPIVAAKYLLEREYGDSFFFKPNCHDPVFIPSEFMSNQYCKKDTMAVLNFKEIELEMKDTLVNLKKDFPDFWFTTELELFLQTQQLNDEINQRDFDKWILKMKAMYLMLKEVQPENLPENLPTTITKDFIKDCLDVLNKNVPTSNLVNIFSSAKNFKNITKEVCKSPPRDTRLKWFFDLQIAHRGENVERSLVDQLYSLKDNDILKDTIILSSVNFLTEFSKNDHQEFDFLIFSWKRKLIIGIEAKRQLNDMKAFKQLDTYHSIFETKLGDQLGPGWTFFPVVYTEKVDPTLPLSNHYINTTTDIETWLSNVVNIFPESSTSQSLQQLERVLQIIVFTIHVSKKGQPRPITSSYWVDYVCNVIDSLSTAHNIVFYSKQQIPLMCSDNSKYNKVLFKAGYGTGKTFLLEEKAIKLSQTDGYKGGVYYVVCNGMSLNYFERKHKLEKYGTHVVNDVNVETLIDKRNPEDF</sequence>
<protein>
    <submittedName>
        <fullName evidence="1">Uncharacterized protein</fullName>
    </submittedName>
</protein>
<accession>A0A7M5XLG1</accession>
<dbReference type="EnsemblMetazoa" id="CLYHEMT025341.1">
    <property type="protein sequence ID" value="CLYHEMP025341.1"/>
    <property type="gene ID" value="CLYHEMG025341"/>
</dbReference>
<dbReference type="Proteomes" id="UP000594262">
    <property type="component" value="Unplaced"/>
</dbReference>
<evidence type="ECO:0000313" key="2">
    <source>
        <dbReference type="Proteomes" id="UP000594262"/>
    </source>
</evidence>
<keyword evidence="2" id="KW-1185">Reference proteome</keyword>
<evidence type="ECO:0000313" key="1">
    <source>
        <dbReference type="EnsemblMetazoa" id="CLYHEMP025341.1"/>
    </source>
</evidence>
<dbReference type="AlphaFoldDB" id="A0A7M5XLG1"/>
<organism evidence="1 2">
    <name type="scientific">Clytia hemisphaerica</name>
    <dbReference type="NCBI Taxonomy" id="252671"/>
    <lineage>
        <taxon>Eukaryota</taxon>
        <taxon>Metazoa</taxon>
        <taxon>Cnidaria</taxon>
        <taxon>Hydrozoa</taxon>
        <taxon>Hydroidolina</taxon>
        <taxon>Leptothecata</taxon>
        <taxon>Obeliida</taxon>
        <taxon>Clytiidae</taxon>
        <taxon>Clytia</taxon>
    </lineage>
</organism>
<proteinExistence type="predicted"/>
<name>A0A7M5XLG1_9CNID</name>